<keyword evidence="3 7" id="KW-0732">Signal</keyword>
<comment type="catalytic activity">
    <reaction evidence="1">
        <text>[protein]-peptidylproline (omega=180) = [protein]-peptidylproline (omega=0)</text>
        <dbReference type="Rhea" id="RHEA:16237"/>
        <dbReference type="Rhea" id="RHEA-COMP:10747"/>
        <dbReference type="Rhea" id="RHEA-COMP:10748"/>
        <dbReference type="ChEBI" id="CHEBI:83833"/>
        <dbReference type="ChEBI" id="CHEBI:83834"/>
        <dbReference type="EC" id="5.2.1.8"/>
    </reaction>
</comment>
<evidence type="ECO:0000256" key="7">
    <source>
        <dbReference type="SAM" id="SignalP"/>
    </source>
</evidence>
<dbReference type="GO" id="GO:0003755">
    <property type="term" value="F:peptidyl-prolyl cis-trans isomerase activity"/>
    <property type="evidence" value="ECO:0007669"/>
    <property type="project" value="UniProtKB-KW"/>
</dbReference>
<evidence type="ECO:0000256" key="1">
    <source>
        <dbReference type="ARBA" id="ARBA00000971"/>
    </source>
</evidence>
<dbReference type="EC" id="5.2.1.8" evidence="2"/>
<keyword evidence="5" id="KW-0413">Isomerase</keyword>
<dbReference type="InterPro" id="IPR027304">
    <property type="entry name" value="Trigger_fact/SurA_dom_sf"/>
</dbReference>
<proteinExistence type="predicted"/>
<dbReference type="PROSITE" id="PS51257">
    <property type="entry name" value="PROKAR_LIPOPROTEIN"/>
    <property type="match status" value="1"/>
</dbReference>
<protein>
    <recommendedName>
        <fullName evidence="2">peptidylprolyl isomerase</fullName>
        <ecNumber evidence="2">5.2.1.8</ecNumber>
    </recommendedName>
</protein>
<evidence type="ECO:0000313" key="8">
    <source>
        <dbReference type="EMBL" id="AJI21185.1"/>
    </source>
</evidence>
<evidence type="ECO:0000256" key="3">
    <source>
        <dbReference type="ARBA" id="ARBA00022729"/>
    </source>
</evidence>
<feature type="chain" id="PRO_5039493037" description="peptidylprolyl isomerase" evidence="7">
    <location>
        <begin position="22"/>
        <end position="264"/>
    </location>
</feature>
<feature type="compositionally biased region" description="Low complexity" evidence="6">
    <location>
        <begin position="86"/>
        <end position="97"/>
    </location>
</feature>
<evidence type="ECO:0000256" key="2">
    <source>
        <dbReference type="ARBA" id="ARBA00013194"/>
    </source>
</evidence>
<evidence type="ECO:0000256" key="5">
    <source>
        <dbReference type="ARBA" id="ARBA00023235"/>
    </source>
</evidence>
<feature type="signal peptide" evidence="7">
    <location>
        <begin position="1"/>
        <end position="21"/>
    </location>
</feature>
<feature type="region of interest" description="Disordered" evidence="6">
    <location>
        <begin position="85"/>
        <end position="111"/>
    </location>
</feature>
<dbReference type="PANTHER" id="PTHR47245:SF1">
    <property type="entry name" value="FOLDASE PROTEIN PRSA"/>
    <property type="match status" value="1"/>
</dbReference>
<dbReference type="SUPFAM" id="SSF109998">
    <property type="entry name" value="Triger factor/SurA peptide-binding domain-like"/>
    <property type="match status" value="1"/>
</dbReference>
<accession>A0A0B6A8B5</accession>
<dbReference type="Pfam" id="PF13624">
    <property type="entry name" value="SurA_N_3"/>
    <property type="match status" value="1"/>
</dbReference>
<feature type="compositionally biased region" description="Basic and acidic residues" evidence="6">
    <location>
        <begin position="24"/>
        <end position="68"/>
    </location>
</feature>
<dbReference type="RefSeq" id="WP_034654560.1">
    <property type="nucleotide sequence ID" value="NZ_BCVB01000014.1"/>
</dbReference>
<dbReference type="InterPro" id="IPR050245">
    <property type="entry name" value="PrsA_foldase"/>
</dbReference>
<gene>
    <name evidence="8" type="ORF">BG04_2819</name>
</gene>
<keyword evidence="4" id="KW-0697">Rotamase</keyword>
<dbReference type="AlphaFoldDB" id="A0A0B6A8B5"/>
<evidence type="ECO:0000256" key="6">
    <source>
        <dbReference type="SAM" id="MobiDB-lite"/>
    </source>
</evidence>
<evidence type="ECO:0000256" key="4">
    <source>
        <dbReference type="ARBA" id="ARBA00023110"/>
    </source>
</evidence>
<dbReference type="Gene3D" id="1.10.4030.10">
    <property type="entry name" value="Porin chaperone SurA, peptide-binding domain"/>
    <property type="match status" value="1"/>
</dbReference>
<reference evidence="8 9" key="1">
    <citation type="journal article" date="2015" name="Genome Announc.">
        <title>Complete genome sequences for 35 biothreat assay-relevant bacillus species.</title>
        <authorList>
            <person name="Johnson S.L."/>
            <person name="Daligault H.E."/>
            <person name="Davenport K.W."/>
            <person name="Jaissle J."/>
            <person name="Frey K.G."/>
            <person name="Ladner J.T."/>
            <person name="Broomall S.M."/>
            <person name="Bishop-Lilly K.A."/>
            <person name="Bruce D.C."/>
            <person name="Gibbons H.S."/>
            <person name="Coyne S.R."/>
            <person name="Lo C.C."/>
            <person name="Meincke L."/>
            <person name="Munk A.C."/>
            <person name="Koroleva G.I."/>
            <person name="Rosenzweig C.N."/>
            <person name="Palacios G.F."/>
            <person name="Redden C.L."/>
            <person name="Minogue T.D."/>
            <person name="Chain P.S."/>
        </authorList>
    </citation>
    <scope>NUCLEOTIDE SEQUENCE [LARGE SCALE GENOMIC DNA]</scope>
    <source>
        <strain evidence="9">ATCC 14581 / DSM 32 / JCM 2506 / NBRC 15308 / NCIMB 9376 / NCTC 10342 / NRRL B-14308 / VKM B-512</strain>
    </source>
</reference>
<feature type="compositionally biased region" description="Polar residues" evidence="6">
    <location>
        <begin position="208"/>
        <end position="224"/>
    </location>
</feature>
<sequence length="264" mass="29829">MKKLMYTLLIGVIAAALTACGSNDDAKQSKSDDQKTAQTEKQKEAQEKQEKQAKEMQKKLDKQKVDEKKTVAVVNGKKVSGEEYNAALSSSQAQYQQMGQDPTSKEAAKQVKQQTIDNLVGQTLLLQEAENKGYKATDEEVNKKLKETKKQFKTDKQFKAALKDAGLTQSQLKSELADSIKYQQYVDKDIQTPEVTDKEIQDYYDQFAKQSQSQASGGKEQSQMPKLEDVKPQIKQQLEQQKKQEALEKKVEELKKNAKVEVKL</sequence>
<organism evidence="8 9">
    <name type="scientific">Priestia megaterium (strain ATCC 14581 / DSM 32 / CCUG 1817 / JCM 2506 / NBRC 15308 / NCIMB 9376 / NCTC 10342 / NRRL B-14308 / VKM B-512 / Ford 19)</name>
    <name type="common">Bacillus megaterium</name>
    <dbReference type="NCBI Taxonomy" id="1348623"/>
    <lineage>
        <taxon>Bacteria</taxon>
        <taxon>Bacillati</taxon>
        <taxon>Bacillota</taxon>
        <taxon>Bacilli</taxon>
        <taxon>Bacillales</taxon>
        <taxon>Bacillaceae</taxon>
        <taxon>Priestia</taxon>
    </lineage>
</organism>
<dbReference type="EMBL" id="CP009920">
    <property type="protein sequence ID" value="AJI21185.1"/>
    <property type="molecule type" value="Genomic_DNA"/>
</dbReference>
<feature type="region of interest" description="Disordered" evidence="6">
    <location>
        <begin position="206"/>
        <end position="242"/>
    </location>
</feature>
<dbReference type="Proteomes" id="UP000031829">
    <property type="component" value="Chromosome"/>
</dbReference>
<dbReference type="PANTHER" id="PTHR47245">
    <property type="entry name" value="PEPTIDYLPROLYL ISOMERASE"/>
    <property type="match status" value="1"/>
</dbReference>
<feature type="region of interest" description="Disordered" evidence="6">
    <location>
        <begin position="21"/>
        <end position="68"/>
    </location>
</feature>
<name>A0A0B6A8B5_PRIM2</name>
<dbReference type="HOGENOM" id="CLU_092781_0_0_9"/>
<dbReference type="GeneID" id="93640884"/>
<dbReference type="KEGG" id="bmeg:BG04_2819"/>
<evidence type="ECO:0000313" key="9">
    <source>
        <dbReference type="Proteomes" id="UP000031829"/>
    </source>
</evidence>